<dbReference type="SMART" id="SM00267">
    <property type="entry name" value="GGDEF"/>
    <property type="match status" value="1"/>
</dbReference>
<name>A0ABX2IKD9_9RHOO</name>
<dbReference type="SUPFAM" id="SSF55073">
    <property type="entry name" value="Nucleotide cyclase"/>
    <property type="match status" value="1"/>
</dbReference>
<organism evidence="4 5">
    <name type="scientific">Uliginosibacterium aquaticum</name>
    <dbReference type="NCBI Taxonomy" id="2731212"/>
    <lineage>
        <taxon>Bacteria</taxon>
        <taxon>Pseudomonadati</taxon>
        <taxon>Pseudomonadota</taxon>
        <taxon>Betaproteobacteria</taxon>
        <taxon>Rhodocyclales</taxon>
        <taxon>Zoogloeaceae</taxon>
        <taxon>Uliginosibacterium</taxon>
    </lineage>
</organism>
<dbReference type="Proteomes" id="UP000778523">
    <property type="component" value="Unassembled WGS sequence"/>
</dbReference>
<accession>A0ABX2IKD9</accession>
<dbReference type="InterPro" id="IPR050469">
    <property type="entry name" value="Diguanylate_Cyclase"/>
</dbReference>
<evidence type="ECO:0000313" key="5">
    <source>
        <dbReference type="Proteomes" id="UP000778523"/>
    </source>
</evidence>
<dbReference type="Pfam" id="PF00990">
    <property type="entry name" value="GGDEF"/>
    <property type="match status" value="1"/>
</dbReference>
<dbReference type="EC" id="2.7.7.65" evidence="1"/>
<proteinExistence type="predicted"/>
<protein>
    <recommendedName>
        <fullName evidence="1">diguanylate cyclase</fullName>
        <ecNumber evidence="1">2.7.7.65</ecNumber>
    </recommendedName>
</protein>
<dbReference type="InterPro" id="IPR029787">
    <property type="entry name" value="Nucleotide_cyclase"/>
</dbReference>
<dbReference type="InterPro" id="IPR037401">
    <property type="entry name" value="SnoaL-like"/>
</dbReference>
<dbReference type="PANTHER" id="PTHR45138">
    <property type="entry name" value="REGULATORY COMPONENTS OF SENSORY TRANSDUCTION SYSTEM"/>
    <property type="match status" value="1"/>
</dbReference>
<dbReference type="NCBIfam" id="TIGR00254">
    <property type="entry name" value="GGDEF"/>
    <property type="match status" value="1"/>
</dbReference>
<dbReference type="InterPro" id="IPR032710">
    <property type="entry name" value="NTF2-like_dom_sf"/>
</dbReference>
<dbReference type="EMBL" id="JABCSC020000002">
    <property type="protein sequence ID" value="NSL55482.1"/>
    <property type="molecule type" value="Genomic_DNA"/>
</dbReference>
<comment type="caution">
    <text evidence="4">The sequence shown here is derived from an EMBL/GenBank/DDBJ whole genome shotgun (WGS) entry which is preliminary data.</text>
</comment>
<dbReference type="PROSITE" id="PS50887">
    <property type="entry name" value="GGDEF"/>
    <property type="match status" value="1"/>
</dbReference>
<feature type="domain" description="GGDEF" evidence="3">
    <location>
        <begin position="203"/>
        <end position="339"/>
    </location>
</feature>
<dbReference type="PANTHER" id="PTHR45138:SF9">
    <property type="entry name" value="DIGUANYLATE CYCLASE DGCM-RELATED"/>
    <property type="match status" value="1"/>
</dbReference>
<dbReference type="Pfam" id="PF13474">
    <property type="entry name" value="SnoaL_3"/>
    <property type="match status" value="1"/>
</dbReference>
<gene>
    <name evidence="4" type="ORF">HJ583_010640</name>
</gene>
<dbReference type="SUPFAM" id="SSF54427">
    <property type="entry name" value="NTF2-like"/>
    <property type="match status" value="1"/>
</dbReference>
<dbReference type="InterPro" id="IPR043128">
    <property type="entry name" value="Rev_trsase/Diguanyl_cyclase"/>
</dbReference>
<evidence type="ECO:0000259" key="3">
    <source>
        <dbReference type="PROSITE" id="PS50887"/>
    </source>
</evidence>
<evidence type="ECO:0000256" key="1">
    <source>
        <dbReference type="ARBA" id="ARBA00012528"/>
    </source>
</evidence>
<dbReference type="InterPro" id="IPR000160">
    <property type="entry name" value="GGDEF_dom"/>
</dbReference>
<dbReference type="CDD" id="cd01949">
    <property type="entry name" value="GGDEF"/>
    <property type="match status" value="1"/>
</dbReference>
<dbReference type="Gene3D" id="3.10.450.50">
    <property type="match status" value="1"/>
</dbReference>
<dbReference type="Gene3D" id="3.30.70.270">
    <property type="match status" value="1"/>
</dbReference>
<comment type="catalytic activity">
    <reaction evidence="2">
        <text>2 GTP = 3',3'-c-di-GMP + 2 diphosphate</text>
        <dbReference type="Rhea" id="RHEA:24898"/>
        <dbReference type="ChEBI" id="CHEBI:33019"/>
        <dbReference type="ChEBI" id="CHEBI:37565"/>
        <dbReference type="ChEBI" id="CHEBI:58805"/>
        <dbReference type="EC" id="2.7.7.65"/>
    </reaction>
</comment>
<evidence type="ECO:0000256" key="2">
    <source>
        <dbReference type="ARBA" id="ARBA00034247"/>
    </source>
</evidence>
<sequence>MPAARQKLIRALFDEYIELYAARDERLITRFSDNFSGYTGGGDELVTDKAEWVRITLQDFAQVPGRIRIEMLDLSLQDLAPEVVTVTAFFHIHLPFAEHILSSKTARLTLVFRQEDRDWKIVHSSISIPYHLVQDGEVYPLQGLGERNRELMALVEERTLALEEANNKLEALSYTDGLTGIANRRSFDRTLEQEWHRAQRANTPLALIMLDVDHFKQFNDHYGHQAGDTCLQALAHALAETVQRAGDLVARYGGEEFVVLLPNTQEHEATQIAQRIQPAIQTLALPHVGMPTGIVTVSLGLVSLRASRQNSQEDLIKLADAALYRAKQAGRNCLRLAHCQEM</sequence>
<reference evidence="4 5" key="1">
    <citation type="submission" date="2020-06" db="EMBL/GenBank/DDBJ databases">
        <title>Draft genome of Uliginosibacterium sp. IMCC34675.</title>
        <authorList>
            <person name="Song J."/>
        </authorList>
    </citation>
    <scope>NUCLEOTIDE SEQUENCE [LARGE SCALE GENOMIC DNA]</scope>
    <source>
        <strain evidence="4 5">IMCC34675</strain>
    </source>
</reference>
<keyword evidence="5" id="KW-1185">Reference proteome</keyword>
<evidence type="ECO:0000313" key="4">
    <source>
        <dbReference type="EMBL" id="NSL55482.1"/>
    </source>
</evidence>
<dbReference type="RefSeq" id="WP_170021878.1">
    <property type="nucleotide sequence ID" value="NZ_JABCSC020000002.1"/>
</dbReference>